<dbReference type="Proteomes" id="UP000788426">
    <property type="component" value="Unassembled WGS sequence"/>
</dbReference>
<accession>A0ABS6YA70</accession>
<proteinExistence type="predicted"/>
<evidence type="ECO:0000313" key="2">
    <source>
        <dbReference type="EMBL" id="MBW4768473.1"/>
    </source>
</evidence>
<evidence type="ECO:0000313" key="3">
    <source>
        <dbReference type="Proteomes" id="UP000788426"/>
    </source>
</evidence>
<dbReference type="RefSeq" id="WP_219479284.1">
    <property type="nucleotide sequence ID" value="NZ_JAHXCT010000001.1"/>
</dbReference>
<dbReference type="Pfam" id="PF14391">
    <property type="entry name" value="DUF4421"/>
    <property type="match status" value="1"/>
</dbReference>
<dbReference type="InterPro" id="IPR025535">
    <property type="entry name" value="DUF4421"/>
</dbReference>
<comment type="caution">
    <text evidence="2">The sequence shown here is derived from an EMBL/GenBank/DDBJ whole genome shotgun (WGS) entry which is preliminary data.</text>
</comment>
<organism evidence="2 3">
    <name type="scientific">Hoylesella nanceiensis</name>
    <dbReference type="NCBI Taxonomy" id="425941"/>
    <lineage>
        <taxon>Bacteria</taxon>
        <taxon>Pseudomonadati</taxon>
        <taxon>Bacteroidota</taxon>
        <taxon>Bacteroidia</taxon>
        <taxon>Bacteroidales</taxon>
        <taxon>Prevotellaceae</taxon>
        <taxon>Hoylesella</taxon>
    </lineage>
</organism>
<gene>
    <name evidence="2" type="ORF">KZO38_01645</name>
</gene>
<dbReference type="EMBL" id="JAHXCT010000001">
    <property type="protein sequence ID" value="MBW4768473.1"/>
    <property type="molecule type" value="Genomic_DNA"/>
</dbReference>
<feature type="signal peptide" evidence="1">
    <location>
        <begin position="1"/>
        <end position="19"/>
    </location>
</feature>
<name>A0ABS6YA70_9BACT</name>
<reference evidence="2 3" key="1">
    <citation type="submission" date="2021-07" db="EMBL/GenBank/DDBJ databases">
        <title>Genomic diversity and antimicrobial resistance of Prevotella spp. isolated from chronic lung disease airways.</title>
        <authorList>
            <person name="Webb K.A."/>
            <person name="Olagoke O.S."/>
            <person name="Baird T."/>
            <person name="Neill J."/>
            <person name="Pham A."/>
            <person name="Wells T.J."/>
            <person name="Ramsay K.A."/>
            <person name="Bell S.C."/>
            <person name="Sarovich D.S."/>
            <person name="Price E.P."/>
        </authorList>
    </citation>
    <scope>NUCLEOTIDE SEQUENCE [LARGE SCALE GENOMIC DNA]</scope>
    <source>
        <strain evidence="2 3">SCHI0011.S.12</strain>
    </source>
</reference>
<evidence type="ECO:0000256" key="1">
    <source>
        <dbReference type="SAM" id="SignalP"/>
    </source>
</evidence>
<keyword evidence="3" id="KW-1185">Reference proteome</keyword>
<keyword evidence="1" id="KW-0732">Signal</keyword>
<protein>
    <submittedName>
        <fullName evidence="2">DUF4421 domain-containing protein</fullName>
    </submittedName>
</protein>
<sequence length="360" mass="41256">MRKFLCILFIILINNGIYAQSDSLSVNTNQPKEVKERGFKKFLSNFTRIDSSYIEPQQFNFAFMIQNTNTYELYRLKSDQNQSVTLAPNPSVRIGPFFGWRWIFLGYTFDISHLNDNSGKQEFNLSLYSAQVGIDLFYKKTGNDYKIKYIDLRNSISTKNINNLEFNGFKASIKGFNLYYIFNHHKFSYPAAFSQSTIQRKSAGSMLMGIGLTEHSVGVDWDNIENLLREKLNITNQTVLDSSIRFERIKYTDISLSCGYAYNWAFARNWLLAGSLSLAVGYKHSKGNTNNTSGTNTSFSLQNLNLDGIGRFGLVWNNMRWYAGASAILHGYNYRKKQFSTNNIFGTLNIYAGVNFGKKK</sequence>
<feature type="chain" id="PRO_5046783552" evidence="1">
    <location>
        <begin position="20"/>
        <end position="360"/>
    </location>
</feature>